<dbReference type="Pfam" id="PF00392">
    <property type="entry name" value="GntR"/>
    <property type="match status" value="1"/>
</dbReference>
<dbReference type="SUPFAM" id="SSF46785">
    <property type="entry name" value="Winged helix' DNA-binding domain"/>
    <property type="match status" value="1"/>
</dbReference>
<dbReference type="InterPro" id="IPR000524">
    <property type="entry name" value="Tscrpt_reg_HTH_GntR"/>
</dbReference>
<dbReference type="InterPro" id="IPR008920">
    <property type="entry name" value="TF_FadR/GntR_C"/>
</dbReference>
<dbReference type="InterPro" id="IPR036390">
    <property type="entry name" value="WH_DNA-bd_sf"/>
</dbReference>
<sequence length="245" mass="27231">MFHTLVAIVMATDNKADRTTRTRRTPTSADERIYNSVFSAVMHQRLKPGTRLPEPELCTLFKVSRTIVRKALQRLAHDHIVSLRHNKGAVVASPTREETREVFEARRAVEAAIVPLVVARASKEGIARLRGMMDTEAHMLRESHPDWVQQAGSFHHALAEISGNRVLQGFLMSLMSRCSLIVALYEPPGDAGCEHDEHAAIVDCIAKGDATGAIALMARHLETLEQRIEYRQEEAEPDLGSLLGL</sequence>
<evidence type="ECO:0000256" key="3">
    <source>
        <dbReference type="ARBA" id="ARBA00023163"/>
    </source>
</evidence>
<reference evidence="6" key="1">
    <citation type="journal article" date="2019" name="Int. J. Syst. Evol. Microbiol.">
        <title>The Global Catalogue of Microorganisms (GCM) 10K type strain sequencing project: providing services to taxonomists for standard genome sequencing and annotation.</title>
        <authorList>
            <consortium name="The Broad Institute Genomics Platform"/>
            <consortium name="The Broad Institute Genome Sequencing Center for Infectious Disease"/>
            <person name="Wu L."/>
            <person name="Ma J."/>
        </authorList>
    </citation>
    <scope>NUCLEOTIDE SEQUENCE [LARGE SCALE GENOMIC DNA]</scope>
    <source>
        <strain evidence="6">JCM 18715</strain>
    </source>
</reference>
<dbReference type="SUPFAM" id="SSF48008">
    <property type="entry name" value="GntR ligand-binding domain-like"/>
    <property type="match status" value="1"/>
</dbReference>
<dbReference type="Gene3D" id="1.20.120.530">
    <property type="entry name" value="GntR ligand-binding domain-like"/>
    <property type="match status" value="1"/>
</dbReference>
<organism evidence="5 6">
    <name type="scientific">Viridibacterium curvum</name>
    <dbReference type="NCBI Taxonomy" id="1101404"/>
    <lineage>
        <taxon>Bacteria</taxon>
        <taxon>Pseudomonadati</taxon>
        <taxon>Pseudomonadota</taxon>
        <taxon>Betaproteobacteria</taxon>
        <taxon>Rhodocyclales</taxon>
        <taxon>Rhodocyclaceae</taxon>
        <taxon>Viridibacterium</taxon>
    </lineage>
</organism>
<feature type="domain" description="HTH gntR-type" evidence="4">
    <location>
        <begin position="27"/>
        <end position="94"/>
    </location>
</feature>
<dbReference type="PANTHER" id="PTHR43537">
    <property type="entry name" value="TRANSCRIPTIONAL REGULATOR, GNTR FAMILY"/>
    <property type="match status" value="1"/>
</dbReference>
<keyword evidence="6" id="KW-1185">Reference proteome</keyword>
<evidence type="ECO:0000256" key="1">
    <source>
        <dbReference type="ARBA" id="ARBA00023015"/>
    </source>
</evidence>
<dbReference type="InterPro" id="IPR036388">
    <property type="entry name" value="WH-like_DNA-bd_sf"/>
</dbReference>
<dbReference type="Pfam" id="PF07729">
    <property type="entry name" value="FCD"/>
    <property type="match status" value="1"/>
</dbReference>
<accession>A0ABP9QNQ7</accession>
<name>A0ABP9QNQ7_9RHOO</name>
<protein>
    <submittedName>
        <fullName evidence="5">GntR family transcriptional regulator</fullName>
    </submittedName>
</protein>
<dbReference type="SMART" id="SM00345">
    <property type="entry name" value="HTH_GNTR"/>
    <property type="match status" value="1"/>
</dbReference>
<dbReference type="CDD" id="cd07377">
    <property type="entry name" value="WHTH_GntR"/>
    <property type="match status" value="1"/>
</dbReference>
<keyword evidence="2" id="KW-0238">DNA-binding</keyword>
<comment type="caution">
    <text evidence="5">The sequence shown here is derived from an EMBL/GenBank/DDBJ whole genome shotgun (WGS) entry which is preliminary data.</text>
</comment>
<evidence type="ECO:0000259" key="4">
    <source>
        <dbReference type="PROSITE" id="PS50949"/>
    </source>
</evidence>
<dbReference type="EMBL" id="BAABLD010000008">
    <property type="protein sequence ID" value="GAA5164873.1"/>
    <property type="molecule type" value="Genomic_DNA"/>
</dbReference>
<keyword evidence="1" id="KW-0805">Transcription regulation</keyword>
<keyword evidence="3" id="KW-0804">Transcription</keyword>
<evidence type="ECO:0000313" key="5">
    <source>
        <dbReference type="EMBL" id="GAA5164873.1"/>
    </source>
</evidence>
<evidence type="ECO:0000313" key="6">
    <source>
        <dbReference type="Proteomes" id="UP001500547"/>
    </source>
</evidence>
<proteinExistence type="predicted"/>
<gene>
    <name evidence="5" type="ORF">GCM10025770_19500</name>
</gene>
<dbReference type="Proteomes" id="UP001500547">
    <property type="component" value="Unassembled WGS sequence"/>
</dbReference>
<dbReference type="InterPro" id="IPR011711">
    <property type="entry name" value="GntR_C"/>
</dbReference>
<evidence type="ECO:0000256" key="2">
    <source>
        <dbReference type="ARBA" id="ARBA00023125"/>
    </source>
</evidence>
<dbReference type="PANTHER" id="PTHR43537:SF53">
    <property type="entry name" value="HTH-TYPE TRANSCRIPTIONAL REPRESSOR NANR"/>
    <property type="match status" value="1"/>
</dbReference>
<dbReference type="SMART" id="SM00895">
    <property type="entry name" value="FCD"/>
    <property type="match status" value="1"/>
</dbReference>
<dbReference type="PROSITE" id="PS50949">
    <property type="entry name" value="HTH_GNTR"/>
    <property type="match status" value="1"/>
</dbReference>
<dbReference type="Gene3D" id="1.10.10.10">
    <property type="entry name" value="Winged helix-like DNA-binding domain superfamily/Winged helix DNA-binding domain"/>
    <property type="match status" value="1"/>
</dbReference>